<evidence type="ECO:0000313" key="4">
    <source>
        <dbReference type="Proteomes" id="UP001253458"/>
    </source>
</evidence>
<evidence type="ECO:0000313" key="1">
    <source>
        <dbReference type="EMBL" id="MDR6768605.1"/>
    </source>
</evidence>
<comment type="caution">
    <text evidence="1">The sequence shown here is derived from an EMBL/GenBank/DDBJ whole genome shotgun (WGS) entry which is preliminary data.</text>
</comment>
<name>A0AAJ2BYT1_ACIDE</name>
<reference evidence="1 3" key="1">
    <citation type="submission" date="2023-07" db="EMBL/GenBank/DDBJ databases">
        <title>Sorghum-associated microbial communities from plants grown in Nebraska, USA.</title>
        <authorList>
            <person name="Schachtman D."/>
        </authorList>
    </citation>
    <scope>NUCLEOTIDE SEQUENCE</scope>
    <source>
        <strain evidence="2 3">BE105</strain>
        <strain evidence="1">BE69</strain>
    </source>
</reference>
<organism evidence="1 4">
    <name type="scientific">Acidovorax delafieldii</name>
    <name type="common">Pseudomonas delafieldii</name>
    <dbReference type="NCBI Taxonomy" id="47920"/>
    <lineage>
        <taxon>Bacteria</taxon>
        <taxon>Pseudomonadati</taxon>
        <taxon>Pseudomonadota</taxon>
        <taxon>Betaproteobacteria</taxon>
        <taxon>Burkholderiales</taxon>
        <taxon>Comamonadaceae</taxon>
        <taxon>Acidovorax</taxon>
    </lineage>
</organism>
<sequence length="73" mass="8026">MTDKDRWKNRRRMAWLSLLAGLAFPLLLLYTDSAQLGAVAGAFYAFAGTVVTAYIGFSTYDDVSSAKTQKDAQ</sequence>
<dbReference type="Proteomes" id="UP001253458">
    <property type="component" value="Unassembled WGS sequence"/>
</dbReference>
<keyword evidence="3" id="KW-1185">Reference proteome</keyword>
<dbReference type="Proteomes" id="UP001249076">
    <property type="component" value="Unassembled WGS sequence"/>
</dbReference>
<evidence type="ECO:0000313" key="2">
    <source>
        <dbReference type="EMBL" id="MDR6837320.1"/>
    </source>
</evidence>
<dbReference type="EMBL" id="JAVDTL010000006">
    <property type="protein sequence ID" value="MDR6768605.1"/>
    <property type="molecule type" value="Genomic_DNA"/>
</dbReference>
<gene>
    <name evidence="1" type="ORF">J2W88_003909</name>
    <name evidence="2" type="ORF">J2W93_002158</name>
</gene>
<proteinExistence type="predicted"/>
<protein>
    <submittedName>
        <fullName evidence="1">Uncharacterized protein</fullName>
    </submittedName>
</protein>
<evidence type="ECO:0000313" key="3">
    <source>
        <dbReference type="Proteomes" id="UP001249076"/>
    </source>
</evidence>
<accession>A0AAJ2BYT1</accession>
<dbReference type="AlphaFoldDB" id="A0AAJ2BYT1"/>
<dbReference type="EMBL" id="JAVDTS010000003">
    <property type="protein sequence ID" value="MDR6837320.1"/>
    <property type="molecule type" value="Genomic_DNA"/>
</dbReference>
<dbReference type="RefSeq" id="WP_209818831.1">
    <property type="nucleotide sequence ID" value="NZ_JAVDTL010000006.1"/>
</dbReference>